<dbReference type="Proteomes" id="UP000054321">
    <property type="component" value="Unassembled WGS sequence"/>
</dbReference>
<dbReference type="OrthoDB" id="5342292at2759"/>
<feature type="transmembrane region" description="Helical" evidence="1">
    <location>
        <begin position="26"/>
        <end position="45"/>
    </location>
</feature>
<proteinExistence type="predicted"/>
<reference evidence="2 3" key="1">
    <citation type="submission" date="2014-04" db="EMBL/GenBank/DDBJ databases">
        <authorList>
            <consortium name="DOE Joint Genome Institute"/>
            <person name="Kuo A."/>
            <person name="Martino E."/>
            <person name="Perotto S."/>
            <person name="Kohler A."/>
            <person name="Nagy L.G."/>
            <person name="Floudas D."/>
            <person name="Copeland A."/>
            <person name="Barry K.W."/>
            <person name="Cichocki N."/>
            <person name="Veneault-Fourrey C."/>
            <person name="LaButti K."/>
            <person name="Lindquist E.A."/>
            <person name="Lipzen A."/>
            <person name="Lundell T."/>
            <person name="Morin E."/>
            <person name="Murat C."/>
            <person name="Sun H."/>
            <person name="Tunlid A."/>
            <person name="Henrissat B."/>
            <person name="Grigoriev I.V."/>
            <person name="Hibbett D.S."/>
            <person name="Martin F."/>
            <person name="Nordberg H.P."/>
            <person name="Cantor M.N."/>
            <person name="Hua S.X."/>
        </authorList>
    </citation>
    <scope>NUCLEOTIDE SEQUENCE [LARGE SCALE GENOMIC DNA]</scope>
    <source>
        <strain evidence="2 3">Zn</strain>
    </source>
</reference>
<dbReference type="HOGENOM" id="CLU_2886385_0_0_1"/>
<gene>
    <name evidence="2" type="ORF">OIDMADRAFT_18863</name>
</gene>
<dbReference type="InParanoid" id="A0A0C3DJP5"/>
<keyword evidence="3" id="KW-1185">Reference proteome</keyword>
<organism evidence="2 3">
    <name type="scientific">Oidiodendron maius (strain Zn)</name>
    <dbReference type="NCBI Taxonomy" id="913774"/>
    <lineage>
        <taxon>Eukaryota</taxon>
        <taxon>Fungi</taxon>
        <taxon>Dikarya</taxon>
        <taxon>Ascomycota</taxon>
        <taxon>Pezizomycotina</taxon>
        <taxon>Leotiomycetes</taxon>
        <taxon>Leotiomycetes incertae sedis</taxon>
        <taxon>Myxotrichaceae</taxon>
        <taxon>Oidiodendron</taxon>
    </lineage>
</organism>
<sequence length="63" mass="7086">MVVVARITSLQLGRNYYFANPASLTYQSNTAIGISVGLTTTLFSLKTYVRIWIKRTLALEECK</sequence>
<dbReference type="AlphaFoldDB" id="A0A0C3DJP5"/>
<accession>A0A0C3DJP5</accession>
<reference evidence="3" key="2">
    <citation type="submission" date="2015-01" db="EMBL/GenBank/DDBJ databases">
        <title>Evolutionary Origins and Diversification of the Mycorrhizal Mutualists.</title>
        <authorList>
            <consortium name="DOE Joint Genome Institute"/>
            <consortium name="Mycorrhizal Genomics Consortium"/>
            <person name="Kohler A."/>
            <person name="Kuo A."/>
            <person name="Nagy L.G."/>
            <person name="Floudas D."/>
            <person name="Copeland A."/>
            <person name="Barry K.W."/>
            <person name="Cichocki N."/>
            <person name="Veneault-Fourrey C."/>
            <person name="LaButti K."/>
            <person name="Lindquist E.A."/>
            <person name="Lipzen A."/>
            <person name="Lundell T."/>
            <person name="Morin E."/>
            <person name="Murat C."/>
            <person name="Riley R."/>
            <person name="Ohm R."/>
            <person name="Sun H."/>
            <person name="Tunlid A."/>
            <person name="Henrissat B."/>
            <person name="Grigoriev I.V."/>
            <person name="Hibbett D.S."/>
            <person name="Martin F."/>
        </authorList>
    </citation>
    <scope>NUCLEOTIDE SEQUENCE [LARGE SCALE GENOMIC DNA]</scope>
    <source>
        <strain evidence="3">Zn</strain>
    </source>
</reference>
<keyword evidence="1" id="KW-1133">Transmembrane helix</keyword>
<evidence type="ECO:0000313" key="3">
    <source>
        <dbReference type="Proteomes" id="UP000054321"/>
    </source>
</evidence>
<keyword evidence="1" id="KW-0812">Transmembrane</keyword>
<evidence type="ECO:0000256" key="1">
    <source>
        <dbReference type="SAM" id="Phobius"/>
    </source>
</evidence>
<evidence type="ECO:0000313" key="2">
    <source>
        <dbReference type="EMBL" id="KIN02188.1"/>
    </source>
</evidence>
<name>A0A0C3DJP5_OIDMZ</name>
<dbReference type="EMBL" id="KN832875">
    <property type="protein sequence ID" value="KIN02188.1"/>
    <property type="molecule type" value="Genomic_DNA"/>
</dbReference>
<keyword evidence="1" id="KW-0472">Membrane</keyword>
<protein>
    <submittedName>
        <fullName evidence="2">Uncharacterized protein</fullName>
    </submittedName>
</protein>